<keyword evidence="3" id="KW-1185">Reference proteome</keyword>
<dbReference type="AlphaFoldDB" id="A0A1X0N5B9"/>
<dbReference type="InterPro" id="IPR046150">
    <property type="entry name" value="DUF6152"/>
</dbReference>
<dbReference type="STRING" id="1958950.BZK31_13300"/>
<dbReference type="EMBL" id="MUIO01000048">
    <property type="protein sequence ID" value="ORC58771.1"/>
    <property type="molecule type" value="Genomic_DNA"/>
</dbReference>
<dbReference type="OrthoDB" id="513141at2"/>
<protein>
    <recommendedName>
        <fullName evidence="4">DUF4198 domain-containing protein</fullName>
    </recommendedName>
</protein>
<name>A0A1X0N5B9_9PSED</name>
<proteinExistence type="predicted"/>
<dbReference type="Proteomes" id="UP000192815">
    <property type="component" value="Unassembled WGS sequence"/>
</dbReference>
<keyword evidence="1" id="KW-0732">Signal</keyword>
<evidence type="ECO:0000256" key="1">
    <source>
        <dbReference type="SAM" id="SignalP"/>
    </source>
</evidence>
<evidence type="ECO:0000313" key="2">
    <source>
        <dbReference type="EMBL" id="ORC58771.1"/>
    </source>
</evidence>
<feature type="chain" id="PRO_5012484751" description="DUF4198 domain-containing protein" evidence="1">
    <location>
        <begin position="22"/>
        <end position="116"/>
    </location>
</feature>
<dbReference type="RefSeq" id="WP_083183430.1">
    <property type="nucleotide sequence ID" value="NZ_CBCRZR010000003.1"/>
</dbReference>
<organism evidence="2 3">
    <name type="scientific">Pseudomonas floridensis</name>
    <dbReference type="NCBI Taxonomy" id="1958950"/>
    <lineage>
        <taxon>Bacteria</taxon>
        <taxon>Pseudomonadati</taxon>
        <taxon>Pseudomonadota</taxon>
        <taxon>Gammaproteobacteria</taxon>
        <taxon>Pseudomonadales</taxon>
        <taxon>Pseudomonadaceae</taxon>
        <taxon>Pseudomonas</taxon>
    </lineage>
</organism>
<dbReference type="Pfam" id="PF19649">
    <property type="entry name" value="DUF6152"/>
    <property type="match status" value="1"/>
</dbReference>
<accession>A0A1X0N5B9</accession>
<evidence type="ECO:0000313" key="3">
    <source>
        <dbReference type="Proteomes" id="UP000192815"/>
    </source>
</evidence>
<sequence length="116" mass="12593">MKTLTASLGMSLVLAATAAWAHHGWSEYDASQPLTLNGTIEQSGYANPHGFIDLKTSDKTWTVVLAPPSRMENRGLTQAMLATGTPAKVVGYPNRSKPEELRAERITINGKTVELR</sequence>
<reference evidence="3" key="1">
    <citation type="submission" date="2017-02" db="EMBL/GenBank/DDBJ databases">
        <title>Pseudomonas floridae sp. nov., a novel pathogenic bacterial species isolated from tomato.</title>
        <authorList>
            <person name="Timilsina S."/>
            <person name="Vallad G.E."/>
            <person name="Jones J.B."/>
        </authorList>
    </citation>
    <scope>NUCLEOTIDE SEQUENCE [LARGE SCALE GENOMIC DNA]</scope>
    <source>
        <strain evidence="3">GEV388</strain>
    </source>
</reference>
<feature type="signal peptide" evidence="1">
    <location>
        <begin position="1"/>
        <end position="21"/>
    </location>
</feature>
<evidence type="ECO:0008006" key="4">
    <source>
        <dbReference type="Google" id="ProtNLM"/>
    </source>
</evidence>
<comment type="caution">
    <text evidence="2">The sequence shown here is derived from an EMBL/GenBank/DDBJ whole genome shotgun (WGS) entry which is preliminary data.</text>
</comment>
<gene>
    <name evidence="2" type="ORF">BZK31_13300</name>
</gene>